<protein>
    <recommendedName>
        <fullName evidence="3">DUF3775 domain-containing protein</fullName>
    </recommendedName>
</protein>
<dbReference type="HOGENOM" id="CLU_122278_0_0_6"/>
<name>W0DF96_9GAMM</name>
<dbReference type="InterPro" id="IPR022254">
    <property type="entry name" value="DUF3775"/>
</dbReference>
<dbReference type="Pfam" id="PF12616">
    <property type="entry name" value="DUF3775"/>
    <property type="match status" value="1"/>
</dbReference>
<proteinExistence type="predicted"/>
<dbReference type="KEGG" id="tti:THITH_02365"/>
<gene>
    <name evidence="1" type="ORF">THITH_02365</name>
</gene>
<keyword evidence="2" id="KW-1185">Reference proteome</keyword>
<reference evidence="1 2" key="1">
    <citation type="submission" date="2013-12" db="EMBL/GenBank/DDBJ databases">
        <authorList>
            <consortium name="DOE Joint Genome Institute"/>
            <person name="Muyzer G."/>
            <person name="Huntemann M."/>
            <person name="Han J."/>
            <person name="Chen A."/>
            <person name="Kyrpides N."/>
            <person name="Mavromatis K."/>
            <person name="Markowitz V."/>
            <person name="Palaniappan K."/>
            <person name="Ivanova N."/>
            <person name="Schaumberg A."/>
            <person name="Pati A."/>
            <person name="Liolios K."/>
            <person name="Nordberg H.P."/>
            <person name="Cantor M.N."/>
            <person name="Hua S.X."/>
            <person name="Woyke T."/>
        </authorList>
    </citation>
    <scope>NUCLEOTIDE SEQUENCE [LARGE SCALE GENOMIC DNA]</scope>
    <source>
        <strain evidence="1 2">ARh 1</strain>
    </source>
</reference>
<evidence type="ECO:0000313" key="2">
    <source>
        <dbReference type="Proteomes" id="UP000005289"/>
    </source>
</evidence>
<accession>W0DF96</accession>
<organism evidence="1 2">
    <name type="scientific">Thioalkalivibrio paradoxus ARh 1</name>
    <dbReference type="NCBI Taxonomy" id="713585"/>
    <lineage>
        <taxon>Bacteria</taxon>
        <taxon>Pseudomonadati</taxon>
        <taxon>Pseudomonadota</taxon>
        <taxon>Gammaproteobacteria</taxon>
        <taxon>Chromatiales</taxon>
        <taxon>Ectothiorhodospiraceae</taxon>
        <taxon>Thioalkalivibrio</taxon>
    </lineage>
</organism>
<dbReference type="AlphaFoldDB" id="W0DF96"/>
<dbReference type="Proteomes" id="UP000005289">
    <property type="component" value="Chromosome"/>
</dbReference>
<sequence length="129" mass="14650">MLSINLDTVLWVVRSTREFHAKEEVVFPDDSPDGNDGDWAMQVLADHGSDLTLQELRIGLHGLEPVQQAELLALKWLGRGDYSPSEWEEAKREALDNWSPEVMDRLIATPLISEYLLEALDILGIEHEE</sequence>
<dbReference type="EMBL" id="CP007029">
    <property type="protein sequence ID" value="AHE97304.1"/>
    <property type="molecule type" value="Genomic_DNA"/>
</dbReference>
<evidence type="ECO:0000313" key="1">
    <source>
        <dbReference type="EMBL" id="AHE97304.1"/>
    </source>
</evidence>
<dbReference type="RefSeq" id="WP_006746123.1">
    <property type="nucleotide sequence ID" value="NZ_CP007029.1"/>
</dbReference>
<dbReference type="STRING" id="713585.THITH_02365"/>
<evidence type="ECO:0008006" key="3">
    <source>
        <dbReference type="Google" id="ProtNLM"/>
    </source>
</evidence>
<dbReference type="OrthoDB" id="5641374at2"/>